<evidence type="ECO:0008006" key="3">
    <source>
        <dbReference type="Google" id="ProtNLM"/>
    </source>
</evidence>
<keyword evidence="2" id="KW-1185">Reference proteome</keyword>
<accession>A0ABQ3KTY6</accession>
<name>A0ABQ3KTY6_9ALTE</name>
<comment type="caution">
    <text evidence="1">The sequence shown here is derived from an EMBL/GenBank/DDBJ whole genome shotgun (WGS) entry which is preliminary data.</text>
</comment>
<gene>
    <name evidence="1" type="ORF">GCM10010919_05130</name>
</gene>
<dbReference type="RefSeq" id="WP_189429836.1">
    <property type="nucleotide sequence ID" value="NZ_BNAO01000001.1"/>
</dbReference>
<protein>
    <recommendedName>
        <fullName evidence="3">HEAT repeat domain-containing protein</fullName>
    </recommendedName>
</protein>
<sequence length="214" mass="23547">MQKTIFIILALIITATLVYQAGKWSGKQLAAPAAASQAAQQTDTVIPAQATLMTAGSLVPAGNVVAAAATLPTDTIDVPAEASSQSAIYDLAELIQMEENTATLNLTESVLKLNPEQLQQAMWQLEQQATNTSTYQRQQQLQQQFNHYALGTLLQLNCSDTLCIAMLQYDNPQLRKAAMPMLSKFATSEQIQATFLSKDHEEQHYSFFMLYGWL</sequence>
<proteinExistence type="predicted"/>
<organism evidence="1 2">
    <name type="scientific">Alishewanella longhuensis</name>
    <dbReference type="NCBI Taxonomy" id="1091037"/>
    <lineage>
        <taxon>Bacteria</taxon>
        <taxon>Pseudomonadati</taxon>
        <taxon>Pseudomonadota</taxon>
        <taxon>Gammaproteobacteria</taxon>
        <taxon>Alteromonadales</taxon>
        <taxon>Alteromonadaceae</taxon>
        <taxon>Alishewanella</taxon>
    </lineage>
</organism>
<dbReference type="EMBL" id="BNAO01000001">
    <property type="protein sequence ID" value="GHG61063.1"/>
    <property type="molecule type" value="Genomic_DNA"/>
</dbReference>
<evidence type="ECO:0000313" key="2">
    <source>
        <dbReference type="Proteomes" id="UP000659697"/>
    </source>
</evidence>
<evidence type="ECO:0000313" key="1">
    <source>
        <dbReference type="EMBL" id="GHG61063.1"/>
    </source>
</evidence>
<dbReference type="Proteomes" id="UP000659697">
    <property type="component" value="Unassembled WGS sequence"/>
</dbReference>
<reference evidence="2" key="1">
    <citation type="journal article" date="2019" name="Int. J. Syst. Evol. Microbiol.">
        <title>The Global Catalogue of Microorganisms (GCM) 10K type strain sequencing project: providing services to taxonomists for standard genome sequencing and annotation.</title>
        <authorList>
            <consortium name="The Broad Institute Genomics Platform"/>
            <consortium name="The Broad Institute Genome Sequencing Center for Infectious Disease"/>
            <person name="Wu L."/>
            <person name="Ma J."/>
        </authorList>
    </citation>
    <scope>NUCLEOTIDE SEQUENCE [LARGE SCALE GENOMIC DNA]</scope>
    <source>
        <strain evidence="2">CGMCC 1.7003</strain>
    </source>
</reference>